<evidence type="ECO:0000313" key="2">
    <source>
        <dbReference type="Proteomes" id="UP000010301"/>
    </source>
</evidence>
<organism evidence="1 2">
    <name type="scientific">Gleimia coleocanis DSM 15436</name>
    <dbReference type="NCBI Taxonomy" id="525245"/>
    <lineage>
        <taxon>Bacteria</taxon>
        <taxon>Bacillati</taxon>
        <taxon>Actinomycetota</taxon>
        <taxon>Actinomycetes</taxon>
        <taxon>Actinomycetales</taxon>
        <taxon>Actinomycetaceae</taxon>
        <taxon>Gleimia</taxon>
    </lineage>
</organism>
<dbReference type="SUPFAM" id="SSF53474">
    <property type="entry name" value="alpha/beta-Hydrolases"/>
    <property type="match status" value="1"/>
</dbReference>
<dbReference type="eggNOG" id="COG1075">
    <property type="taxonomic scope" value="Bacteria"/>
</dbReference>
<protein>
    <submittedName>
        <fullName evidence="1">Uncharacterized protein</fullName>
    </submittedName>
</protein>
<keyword evidence="2" id="KW-1185">Reference proteome</keyword>
<dbReference type="AlphaFoldDB" id="C0W279"/>
<accession>C0W279</accession>
<dbReference type="OrthoDB" id="5095936at2"/>
<evidence type="ECO:0000313" key="1">
    <source>
        <dbReference type="EMBL" id="EEH63293.1"/>
    </source>
</evidence>
<dbReference type="InterPro" id="IPR029058">
    <property type="entry name" value="AB_hydrolase_fold"/>
</dbReference>
<dbReference type="HOGENOM" id="CLU_513547_0_0_11"/>
<dbReference type="RefSeq" id="WP_006546991.1">
    <property type="nucleotide sequence ID" value="NZ_DS999544.1"/>
</dbReference>
<dbReference type="Proteomes" id="UP000010301">
    <property type="component" value="Unassembled WGS sequence"/>
</dbReference>
<name>C0W279_9ACTO</name>
<sequence length="530" mass="57607">MSSETYTAIQLEANPKVDPETIRSAGFLCAHLLERLNEAHAALTYIPGSFTSTYGELINEQVELLRCNLQEASVKLESLGARLLHGAELYTQAEAGVAALFSGRLGAFTRGTMPIMEEAWGNIIAGSDLGLRLFLKYPRGAWKRWLNSGISLQLPKVHPRTTINLLTWPLFKFLTSEARYLIVDAATIKIRQNRLLRNSDSPLERSSGRLSRLYSALEKAGGVYLPTLRIQPVSRTGLSLPGKDLNRDKIAYSLQSVESLLTADNQPLPKAQPIAEISPLLTASSLLERTKLVRDHPQAILAKQTKTGQTPAGEIEVIRYTNPQTQQHSWSVIIKGTQEWGPTGSTPHDMQTNFAALAGARSDQEAAAITALKMAGAQPGDAVEFVGHSQGGIVSADLAANPEINQTYRVTQVVTAGSPVSGIAIPNSVQVLNFEHLSDPVAQLDGSLNKTQPNWLTYSVSGDPTVAKADAAATLHHNIEGYISASRNLENSADKVIAQWNQHRVEALGITENTRAEVFRFSTQRVADTP</sequence>
<dbReference type="EMBL" id="ACFG01000037">
    <property type="protein sequence ID" value="EEH63293.1"/>
    <property type="molecule type" value="Genomic_DNA"/>
</dbReference>
<reference evidence="1 2" key="1">
    <citation type="submission" date="2009-01" db="EMBL/GenBank/DDBJ databases">
        <authorList>
            <person name="Qin X."/>
            <person name="Bachman B."/>
            <person name="Battles P."/>
            <person name="Bell A."/>
            <person name="Bess C."/>
            <person name="Bickham C."/>
            <person name="Chaboub L."/>
            <person name="Chen D."/>
            <person name="Coyle M."/>
            <person name="Deiros D.R."/>
            <person name="Dinh H."/>
            <person name="Forbes L."/>
            <person name="Fowler G."/>
            <person name="Francisco L."/>
            <person name="Fu Q."/>
            <person name="Gubbala S."/>
            <person name="Hale W."/>
            <person name="Han Y."/>
            <person name="Hemphill L."/>
            <person name="Highlander S.K."/>
            <person name="Hirani K."/>
            <person name="Hogues M."/>
            <person name="Jackson L."/>
            <person name="Jakkamsetti A."/>
            <person name="Javaid M."/>
            <person name="Jiang H."/>
            <person name="Korchina V."/>
            <person name="Kovar C."/>
            <person name="Lara F."/>
            <person name="Lee S."/>
            <person name="Mata R."/>
            <person name="Mathew T."/>
            <person name="Moen C."/>
            <person name="Morales K."/>
            <person name="Munidasa M."/>
            <person name="Nazareth L."/>
            <person name="Ngo R."/>
            <person name="Nguyen L."/>
            <person name="Okwuonu G."/>
            <person name="Ongeri F."/>
            <person name="Patil S."/>
            <person name="Petrosino J."/>
            <person name="Pham C."/>
            <person name="Pham P."/>
            <person name="Pu L.-L."/>
            <person name="Puazo M."/>
            <person name="Raj R."/>
            <person name="Reid J."/>
            <person name="Rouhana J."/>
            <person name="Saada N."/>
            <person name="Shang Y."/>
            <person name="Simmons D."/>
            <person name="Thornton R."/>
            <person name="Warren J."/>
            <person name="Weissenberger G."/>
            <person name="Zhang J."/>
            <person name="Zhang L."/>
            <person name="Zhou C."/>
            <person name="Zhu D."/>
            <person name="Muzny D."/>
            <person name="Worley K."/>
            <person name="Gibbs R."/>
        </authorList>
    </citation>
    <scope>NUCLEOTIDE SEQUENCE [LARGE SCALE GENOMIC DNA]</scope>
    <source>
        <strain evidence="1 2">DSM 15436</strain>
    </source>
</reference>
<gene>
    <name evidence="1" type="ORF">HMPREF0044_1532</name>
</gene>
<dbReference type="STRING" id="525245.HMPREF0044_1532"/>
<comment type="caution">
    <text evidence="1">The sequence shown here is derived from an EMBL/GenBank/DDBJ whole genome shotgun (WGS) entry which is preliminary data.</text>
</comment>
<dbReference type="Gene3D" id="3.40.50.1820">
    <property type="entry name" value="alpha/beta hydrolase"/>
    <property type="match status" value="1"/>
</dbReference>
<proteinExistence type="predicted"/>